<feature type="region of interest" description="Disordered" evidence="1">
    <location>
        <begin position="1"/>
        <end position="21"/>
    </location>
</feature>
<evidence type="ECO:0000313" key="3">
    <source>
        <dbReference type="Proteomes" id="UP001054945"/>
    </source>
</evidence>
<protein>
    <recommendedName>
        <fullName evidence="4">PH domain-containing protein</fullName>
    </recommendedName>
</protein>
<comment type="caution">
    <text evidence="2">The sequence shown here is derived from an EMBL/GenBank/DDBJ whole genome shotgun (WGS) entry which is preliminary data.</text>
</comment>
<name>A0AAV4SIY5_CAEEX</name>
<evidence type="ECO:0008006" key="4">
    <source>
        <dbReference type="Google" id="ProtNLM"/>
    </source>
</evidence>
<keyword evidence="3" id="KW-1185">Reference proteome</keyword>
<accession>A0AAV4SIY5</accession>
<sequence>MSSSGKITSRGPRKEALLQHTAGETEGPLVLRWKNTLRPSWKRFYITIIVCVQHPGNPCHFPRPITASHIRRTTPINHREWKIITVTTIHHPRERPGVALKANDPWRCQTILRGVSFSTKRKYRALFEHNGQACLKETNNFAVLYTSVNIMRWWGGLNLSSEST</sequence>
<gene>
    <name evidence="2" type="ORF">CEXT_630591</name>
</gene>
<dbReference type="EMBL" id="BPLR01009462">
    <property type="protein sequence ID" value="GIY32162.1"/>
    <property type="molecule type" value="Genomic_DNA"/>
</dbReference>
<proteinExistence type="predicted"/>
<evidence type="ECO:0000313" key="2">
    <source>
        <dbReference type="EMBL" id="GIY32162.1"/>
    </source>
</evidence>
<dbReference type="Proteomes" id="UP001054945">
    <property type="component" value="Unassembled WGS sequence"/>
</dbReference>
<evidence type="ECO:0000256" key="1">
    <source>
        <dbReference type="SAM" id="MobiDB-lite"/>
    </source>
</evidence>
<dbReference type="AlphaFoldDB" id="A0AAV4SIY5"/>
<reference evidence="2 3" key="1">
    <citation type="submission" date="2021-06" db="EMBL/GenBank/DDBJ databases">
        <title>Caerostris extrusa draft genome.</title>
        <authorList>
            <person name="Kono N."/>
            <person name="Arakawa K."/>
        </authorList>
    </citation>
    <scope>NUCLEOTIDE SEQUENCE [LARGE SCALE GENOMIC DNA]</scope>
</reference>
<organism evidence="2 3">
    <name type="scientific">Caerostris extrusa</name>
    <name type="common">Bark spider</name>
    <name type="synonym">Caerostris bankana</name>
    <dbReference type="NCBI Taxonomy" id="172846"/>
    <lineage>
        <taxon>Eukaryota</taxon>
        <taxon>Metazoa</taxon>
        <taxon>Ecdysozoa</taxon>
        <taxon>Arthropoda</taxon>
        <taxon>Chelicerata</taxon>
        <taxon>Arachnida</taxon>
        <taxon>Araneae</taxon>
        <taxon>Araneomorphae</taxon>
        <taxon>Entelegynae</taxon>
        <taxon>Araneoidea</taxon>
        <taxon>Araneidae</taxon>
        <taxon>Caerostris</taxon>
    </lineage>
</organism>